<organism evidence="10 11">
    <name type="scientific">Colletotrichum fructicola (strain Nara gc5)</name>
    <name type="common">Anthracnose fungus</name>
    <name type="synonym">Colletotrichum gloeosporioides (strain Nara gc5)</name>
    <dbReference type="NCBI Taxonomy" id="1213859"/>
    <lineage>
        <taxon>Eukaryota</taxon>
        <taxon>Fungi</taxon>
        <taxon>Dikarya</taxon>
        <taxon>Ascomycota</taxon>
        <taxon>Pezizomycotina</taxon>
        <taxon>Sordariomycetes</taxon>
        <taxon>Hypocreomycetidae</taxon>
        <taxon>Glomerellales</taxon>
        <taxon>Glomerellaceae</taxon>
        <taxon>Colletotrichum</taxon>
        <taxon>Colletotrichum gloeosporioides species complex</taxon>
    </lineage>
</organism>
<evidence type="ECO:0000256" key="7">
    <source>
        <dbReference type="ARBA" id="ARBA00023239"/>
    </source>
</evidence>
<evidence type="ECO:0000256" key="3">
    <source>
        <dbReference type="ARBA" id="ARBA00022722"/>
    </source>
</evidence>
<dbReference type="InterPro" id="IPR016191">
    <property type="entry name" value="Ribonuclease/ribotoxin"/>
</dbReference>
<evidence type="ECO:0000256" key="4">
    <source>
        <dbReference type="ARBA" id="ARBA00022759"/>
    </source>
</evidence>
<evidence type="ECO:0000313" key="11">
    <source>
        <dbReference type="Proteomes" id="UP000011096"/>
    </source>
</evidence>
<evidence type="ECO:0000256" key="8">
    <source>
        <dbReference type="ARBA" id="ARBA00034015"/>
    </source>
</evidence>
<keyword evidence="5" id="KW-0378">Hydrolase</keyword>
<comment type="caution">
    <text evidence="10">The sequence shown here is derived from an EMBL/GenBank/DDBJ whole genome shotgun (WGS) entry which is preliminary data.</text>
</comment>
<feature type="chain" id="PRO_5029910862" description="ribonuclease T1" evidence="9">
    <location>
        <begin position="19"/>
        <end position="169"/>
    </location>
</feature>
<evidence type="ECO:0000256" key="9">
    <source>
        <dbReference type="SAM" id="SignalP"/>
    </source>
</evidence>
<keyword evidence="7" id="KW-0456">Lyase</keyword>
<reference evidence="10 11" key="2">
    <citation type="submission" date="2020-04" db="EMBL/GenBank/DDBJ databases">
        <title>Genome sequencing and assembly of multiple isolates from the Colletotrichum gloeosporioides species complex.</title>
        <authorList>
            <person name="Gan P."/>
            <person name="Shirasu K."/>
        </authorList>
    </citation>
    <scope>NUCLEOTIDE SEQUENCE [LARGE SCALE GENOMIC DNA]</scope>
    <source>
        <strain evidence="10 11">Nara gc5</strain>
    </source>
</reference>
<dbReference type="PANTHER" id="PTHR42104">
    <property type="entry name" value="EXTRACELLULAR GUANYL-SPECIFIC RIBONUCLEASE RNTA (AFU_ORTHOLOGUE AFUA_4G03230)"/>
    <property type="match status" value="1"/>
</dbReference>
<evidence type="ECO:0000313" key="10">
    <source>
        <dbReference type="EMBL" id="KAF4491374.1"/>
    </source>
</evidence>
<protein>
    <recommendedName>
        <fullName evidence="2">ribonuclease T1</fullName>
        <ecNumber evidence="2">4.6.1.24</ecNumber>
    </recommendedName>
</protein>
<dbReference type="GeneID" id="43608102"/>
<keyword evidence="6" id="KW-1015">Disulfide bond</keyword>
<dbReference type="Pfam" id="PF00545">
    <property type="entry name" value="Ribonuclease"/>
    <property type="match status" value="1"/>
</dbReference>
<comment type="similarity">
    <text evidence="1">Belongs to the ribonuclease N1/T1 family.</text>
</comment>
<evidence type="ECO:0000256" key="6">
    <source>
        <dbReference type="ARBA" id="ARBA00023157"/>
    </source>
</evidence>
<dbReference type="Proteomes" id="UP000011096">
    <property type="component" value="Unassembled WGS sequence"/>
</dbReference>
<dbReference type="GO" id="GO:0016787">
    <property type="term" value="F:hydrolase activity"/>
    <property type="evidence" value="ECO:0007669"/>
    <property type="project" value="UniProtKB-KW"/>
</dbReference>
<accession>A0A7J6JKY5</accession>
<dbReference type="InParanoid" id="A0A7J6JKY5"/>
<sequence>MRFSSSASLLVLLGVASGLPTEQSELEARVPSNAPIDLHNGPDSSSSFKCGDKTYSGHEIYLAAQHGTNLHLVDETVGRNGYPHSFPNNDSKGVKLNFPKDCPADDSRYEFPLKNGSPYNGGQNNVKQGDERVVFYFKDGDTSYDGNPQVYYCGIMTHKGAATGGFLMC</sequence>
<gene>
    <name evidence="10" type="primary">RNF1-2</name>
    <name evidence="10" type="ORF">CGGC5_v001799</name>
</gene>
<dbReference type="InterPro" id="IPR000026">
    <property type="entry name" value="N1-like"/>
</dbReference>
<reference evidence="10 11" key="1">
    <citation type="submission" date="2012-08" db="EMBL/GenBank/DDBJ databases">
        <authorList>
            <person name="Gan P.H.P."/>
            <person name="Ikeda K."/>
            <person name="Irieda H."/>
            <person name="Narusaka M."/>
            <person name="O'Connell R.J."/>
            <person name="Narusaka Y."/>
            <person name="Takano Y."/>
            <person name="Kubo Y."/>
            <person name="Shirasu K."/>
        </authorList>
    </citation>
    <scope>NUCLEOTIDE SEQUENCE [LARGE SCALE GENOMIC DNA]</scope>
    <source>
        <strain evidence="10 11">Nara gc5</strain>
    </source>
</reference>
<evidence type="ECO:0000256" key="5">
    <source>
        <dbReference type="ARBA" id="ARBA00022801"/>
    </source>
</evidence>
<dbReference type="GO" id="GO:0003723">
    <property type="term" value="F:RNA binding"/>
    <property type="evidence" value="ECO:0007669"/>
    <property type="project" value="InterPro"/>
</dbReference>
<feature type="signal peptide" evidence="9">
    <location>
        <begin position="1"/>
        <end position="18"/>
    </location>
</feature>
<dbReference type="GO" id="GO:0046589">
    <property type="term" value="F:ribonuclease T1 activity"/>
    <property type="evidence" value="ECO:0007669"/>
    <property type="project" value="UniProtKB-EC"/>
</dbReference>
<dbReference type="EC" id="4.6.1.24" evidence="2"/>
<dbReference type="RefSeq" id="XP_031879390.1">
    <property type="nucleotide sequence ID" value="XM_032023929.1"/>
</dbReference>
<dbReference type="PANTHER" id="PTHR42104:SF1">
    <property type="entry name" value="EXTRACELLULAR GUANYL-SPECIFIC RIBONUCLEASE RNTA (AFU_ORTHOLOGUE AFUA_4G03230)"/>
    <property type="match status" value="1"/>
</dbReference>
<dbReference type="OrthoDB" id="5425539at2759"/>
<keyword evidence="3" id="KW-0540">Nuclease</keyword>
<proteinExistence type="inferred from homology"/>
<keyword evidence="4" id="KW-0255">Endonuclease</keyword>
<dbReference type="Gene3D" id="3.10.450.30">
    <property type="entry name" value="Microbial ribonucleases"/>
    <property type="match status" value="1"/>
</dbReference>
<dbReference type="SUPFAM" id="SSF53933">
    <property type="entry name" value="Microbial ribonucleases"/>
    <property type="match status" value="1"/>
</dbReference>
<dbReference type="EMBL" id="ANPB02000001">
    <property type="protein sequence ID" value="KAF4491374.1"/>
    <property type="molecule type" value="Genomic_DNA"/>
</dbReference>
<dbReference type="AlphaFoldDB" id="A0A7J6JKY5"/>
<keyword evidence="9" id="KW-0732">Signal</keyword>
<evidence type="ECO:0000256" key="2">
    <source>
        <dbReference type="ARBA" id="ARBA00012549"/>
    </source>
</evidence>
<name>A0A7J6JKY5_COLFN</name>
<comment type="catalytic activity">
    <reaction evidence="8">
        <text>[RNA] containing guanosine + H2O = an [RNA fragment]-3'-guanosine-3'-phosphate + a 5'-hydroxy-ribonucleotide-3'-[RNA fragment].</text>
        <dbReference type="EC" id="4.6.1.24"/>
    </reaction>
</comment>
<evidence type="ECO:0000256" key="1">
    <source>
        <dbReference type="ARBA" id="ARBA00009006"/>
    </source>
</evidence>
<keyword evidence="11" id="KW-1185">Reference proteome</keyword>